<proteinExistence type="predicted"/>
<sequence>MTTRTVLKTALTTALMLTSLSTFAAGNLSVDEQVSVNASPATVWKMVGNFNGLDVWHPVVVGSDLKSGNNNEVDAERILSLGNGGTILEQLTAYSDSDNSYSYAILESPLPVKNYESTISVSDDGKGKSIVSWSSTFDAADGVDDQAAIDAITGVYNAGLNQLQKDFAQ</sequence>
<dbReference type="RefSeq" id="WP_091713808.1">
    <property type="nucleotide sequence ID" value="NZ_FOSH01000009.1"/>
</dbReference>
<keyword evidence="1" id="KW-0732">Signal</keyword>
<dbReference type="InterPro" id="IPR019587">
    <property type="entry name" value="Polyketide_cyclase/dehydratase"/>
</dbReference>
<dbReference type="CDD" id="cd07821">
    <property type="entry name" value="PYR_PYL_RCAR_like"/>
    <property type="match status" value="1"/>
</dbReference>
<name>A0A1I3Z1L9_9GAMM</name>
<dbReference type="Proteomes" id="UP000198924">
    <property type="component" value="Unassembled WGS sequence"/>
</dbReference>
<protein>
    <submittedName>
        <fullName evidence="2">MxaD protein</fullName>
    </submittedName>
</protein>
<dbReference type="PANTHER" id="PTHR39332">
    <property type="entry name" value="BLL4707 PROTEIN"/>
    <property type="match status" value="1"/>
</dbReference>
<dbReference type="OrthoDB" id="1364128at2"/>
<reference evidence="3" key="1">
    <citation type="submission" date="2016-10" db="EMBL/GenBank/DDBJ databases">
        <authorList>
            <person name="Varghese N."/>
            <person name="Submissions S."/>
        </authorList>
    </citation>
    <scope>NUCLEOTIDE SEQUENCE [LARGE SCALE GENOMIC DNA]</scope>
    <source>
        <strain evidence="3">DSM 11578</strain>
    </source>
</reference>
<dbReference type="AlphaFoldDB" id="A0A1I3Z1L9"/>
<dbReference type="PANTHER" id="PTHR39332:SF7">
    <property type="entry name" value="SRPBCC FAMILY PROTEIN"/>
    <property type="match status" value="1"/>
</dbReference>
<feature type="chain" id="PRO_5011521464" evidence="1">
    <location>
        <begin position="25"/>
        <end position="169"/>
    </location>
</feature>
<evidence type="ECO:0000256" key="1">
    <source>
        <dbReference type="SAM" id="SignalP"/>
    </source>
</evidence>
<dbReference type="STRING" id="45496.SAMN04488079_10995"/>
<feature type="signal peptide" evidence="1">
    <location>
        <begin position="1"/>
        <end position="24"/>
    </location>
</feature>
<evidence type="ECO:0000313" key="2">
    <source>
        <dbReference type="EMBL" id="SFK37998.1"/>
    </source>
</evidence>
<keyword evidence="3" id="KW-1185">Reference proteome</keyword>
<dbReference type="SUPFAM" id="SSF55961">
    <property type="entry name" value="Bet v1-like"/>
    <property type="match status" value="1"/>
</dbReference>
<dbReference type="InterPro" id="IPR023393">
    <property type="entry name" value="START-like_dom_sf"/>
</dbReference>
<accession>A0A1I3Z1L9</accession>
<organism evidence="2 3">
    <name type="scientific">Methylophaga sulfidovorans</name>
    <dbReference type="NCBI Taxonomy" id="45496"/>
    <lineage>
        <taxon>Bacteria</taxon>
        <taxon>Pseudomonadati</taxon>
        <taxon>Pseudomonadota</taxon>
        <taxon>Gammaproteobacteria</taxon>
        <taxon>Thiotrichales</taxon>
        <taxon>Piscirickettsiaceae</taxon>
        <taxon>Methylophaga</taxon>
    </lineage>
</organism>
<dbReference type="Gene3D" id="3.30.530.20">
    <property type="match status" value="1"/>
</dbReference>
<evidence type="ECO:0000313" key="3">
    <source>
        <dbReference type="Proteomes" id="UP000198924"/>
    </source>
</evidence>
<dbReference type="EMBL" id="FOSH01000009">
    <property type="protein sequence ID" value="SFK37998.1"/>
    <property type="molecule type" value="Genomic_DNA"/>
</dbReference>
<gene>
    <name evidence="2" type="ORF">SAMN04488079_10995</name>
</gene>
<dbReference type="Pfam" id="PF10604">
    <property type="entry name" value="Polyketide_cyc2"/>
    <property type="match status" value="1"/>
</dbReference>